<evidence type="ECO:0000256" key="5">
    <source>
        <dbReference type="SAM" id="Phobius"/>
    </source>
</evidence>
<feature type="domain" description="O-antigen ligase-related" evidence="6">
    <location>
        <begin position="231"/>
        <end position="374"/>
    </location>
</feature>
<feature type="transmembrane region" description="Helical" evidence="5">
    <location>
        <begin position="415"/>
        <end position="434"/>
    </location>
</feature>
<evidence type="ECO:0000259" key="6">
    <source>
        <dbReference type="Pfam" id="PF04932"/>
    </source>
</evidence>
<dbReference type="InterPro" id="IPR007016">
    <property type="entry name" value="O-antigen_ligase-rel_domated"/>
</dbReference>
<feature type="transmembrane region" description="Helical" evidence="5">
    <location>
        <begin position="247"/>
        <end position="265"/>
    </location>
</feature>
<evidence type="ECO:0000256" key="3">
    <source>
        <dbReference type="ARBA" id="ARBA00022989"/>
    </source>
</evidence>
<keyword evidence="3 5" id="KW-1133">Transmembrane helix</keyword>
<comment type="caution">
    <text evidence="7">The sequence shown here is derived from an EMBL/GenBank/DDBJ whole genome shotgun (WGS) entry which is preliminary data.</text>
</comment>
<dbReference type="RefSeq" id="WP_249902737.1">
    <property type="nucleotide sequence ID" value="NZ_JAMGBA010000001.1"/>
</dbReference>
<reference evidence="7 8" key="1">
    <citation type="submission" date="2022-05" db="EMBL/GenBank/DDBJ databases">
        <authorList>
            <person name="Jo J.-H."/>
            <person name="Im W.-T."/>
        </authorList>
    </citation>
    <scope>NUCLEOTIDE SEQUENCE [LARGE SCALE GENOMIC DNA]</scope>
    <source>
        <strain evidence="7 8">NSE70-1</strain>
    </source>
</reference>
<dbReference type="EMBL" id="JAMGBA010000001">
    <property type="protein sequence ID" value="MCL6697362.1"/>
    <property type="molecule type" value="Genomic_DNA"/>
</dbReference>
<evidence type="ECO:0000313" key="8">
    <source>
        <dbReference type="Proteomes" id="UP001203410"/>
    </source>
</evidence>
<feature type="transmembrane region" description="Helical" evidence="5">
    <location>
        <begin position="194"/>
        <end position="211"/>
    </location>
</feature>
<name>A0ABT0RQR8_9SPHN</name>
<dbReference type="PANTHER" id="PTHR37422:SF23">
    <property type="entry name" value="TEICHURONIC ACID BIOSYNTHESIS PROTEIN TUAE"/>
    <property type="match status" value="1"/>
</dbReference>
<feature type="transmembrane region" description="Helical" evidence="5">
    <location>
        <begin position="31"/>
        <end position="48"/>
    </location>
</feature>
<comment type="subcellular location">
    <subcellularLocation>
        <location evidence="1">Membrane</location>
        <topology evidence="1">Multi-pass membrane protein</topology>
    </subcellularLocation>
</comment>
<feature type="transmembrane region" description="Helical" evidence="5">
    <location>
        <begin position="272"/>
        <end position="290"/>
    </location>
</feature>
<dbReference type="Pfam" id="PF04932">
    <property type="entry name" value="Wzy_C"/>
    <property type="match status" value="1"/>
</dbReference>
<evidence type="ECO:0000256" key="4">
    <source>
        <dbReference type="ARBA" id="ARBA00023136"/>
    </source>
</evidence>
<dbReference type="PANTHER" id="PTHR37422">
    <property type="entry name" value="TEICHURONIC ACID BIOSYNTHESIS PROTEIN TUAE"/>
    <property type="match status" value="1"/>
</dbReference>
<dbReference type="InterPro" id="IPR051533">
    <property type="entry name" value="WaaL-like"/>
</dbReference>
<keyword evidence="7" id="KW-0436">Ligase</keyword>
<protein>
    <submittedName>
        <fullName evidence="7">O-antigen ligase family protein</fullName>
    </submittedName>
</protein>
<dbReference type="GO" id="GO:0016874">
    <property type="term" value="F:ligase activity"/>
    <property type="evidence" value="ECO:0007669"/>
    <property type="project" value="UniProtKB-KW"/>
</dbReference>
<accession>A0ABT0RQR8</accession>
<gene>
    <name evidence="7" type="ORF">LZ496_00960</name>
</gene>
<feature type="transmembrane region" description="Helical" evidence="5">
    <location>
        <begin position="392"/>
        <end position="409"/>
    </location>
</feature>
<sequence length="455" mass="48198">MIERIRPAVAPAYLFLCLLLGGSPQGVLGNVLLQLLAVAIILWALVEWRVDSLTRPVRQLLMIVAAAILILVAQLLPLPASVWSALPGRDFVVDGFNLLGIPLPAMPVSLAPYDSIAMLPALLPPLGMLAAMIGLRGYSALSLAVALIGGAMAGVLLGILQVSSPMPMESPWYLYRISNFGVATGFFANSNHMASLLLVTIPFVASLGATIRHRSSDARSRAVGTAVVSGGLILAILGLALNRSLAGYGLGVPVVLASLMILFGLSAKWVRGSIAAIGITGAAAMAILWASPVGSQMDKLGVSTSIASRHEIVSNSTELALQFAPFGSGIGTFPKLYVLTEDADRIDRYYVNHAHNDYLELAVETGLPGVLLIILFMLWWGRSVVQMLRSPAADQFAMAGAIASAAILLHSLVDYPLRTAAISAVFAMSIVLVIQSRRTAQKDTDLWPTRHIVID</sequence>
<feature type="transmembrane region" description="Helical" evidence="5">
    <location>
        <begin position="361"/>
        <end position="380"/>
    </location>
</feature>
<organism evidence="7 8">
    <name type="scientific">Sphingomonas caseinilyticus</name>
    <dbReference type="NCBI Taxonomy" id="2908205"/>
    <lineage>
        <taxon>Bacteria</taxon>
        <taxon>Pseudomonadati</taxon>
        <taxon>Pseudomonadota</taxon>
        <taxon>Alphaproteobacteria</taxon>
        <taxon>Sphingomonadales</taxon>
        <taxon>Sphingomonadaceae</taxon>
        <taxon>Sphingomonas</taxon>
    </lineage>
</organism>
<proteinExistence type="predicted"/>
<keyword evidence="2 5" id="KW-0812">Transmembrane</keyword>
<dbReference type="Proteomes" id="UP001203410">
    <property type="component" value="Unassembled WGS sequence"/>
</dbReference>
<keyword evidence="8" id="KW-1185">Reference proteome</keyword>
<evidence type="ECO:0000313" key="7">
    <source>
        <dbReference type="EMBL" id="MCL6697362.1"/>
    </source>
</evidence>
<feature type="transmembrane region" description="Helical" evidence="5">
    <location>
        <begin position="141"/>
        <end position="160"/>
    </location>
</feature>
<evidence type="ECO:0000256" key="2">
    <source>
        <dbReference type="ARBA" id="ARBA00022692"/>
    </source>
</evidence>
<keyword evidence="4 5" id="KW-0472">Membrane</keyword>
<evidence type="ECO:0000256" key="1">
    <source>
        <dbReference type="ARBA" id="ARBA00004141"/>
    </source>
</evidence>
<feature type="transmembrane region" description="Helical" evidence="5">
    <location>
        <begin position="223"/>
        <end position="241"/>
    </location>
</feature>
<feature type="transmembrane region" description="Helical" evidence="5">
    <location>
        <begin position="117"/>
        <end position="135"/>
    </location>
</feature>
<feature type="transmembrane region" description="Helical" evidence="5">
    <location>
        <begin position="60"/>
        <end position="79"/>
    </location>
</feature>